<evidence type="ECO:0000313" key="2">
    <source>
        <dbReference type="EMBL" id="MBA0731527.1"/>
    </source>
</evidence>
<keyword evidence="1" id="KW-1133">Transmembrane helix</keyword>
<reference evidence="2 3" key="1">
    <citation type="journal article" date="2019" name="Genome Biol. Evol.">
        <title>Insights into the evolution of the New World diploid cottons (Gossypium, subgenus Houzingenia) based on genome sequencing.</title>
        <authorList>
            <person name="Grover C.E."/>
            <person name="Arick M.A. 2nd"/>
            <person name="Thrash A."/>
            <person name="Conover J.L."/>
            <person name="Sanders W.S."/>
            <person name="Peterson D.G."/>
            <person name="Frelichowski J.E."/>
            <person name="Scheffler J.A."/>
            <person name="Scheffler B.E."/>
            <person name="Wendel J.F."/>
        </authorList>
    </citation>
    <scope>NUCLEOTIDE SEQUENCE [LARGE SCALE GENOMIC DNA]</scope>
    <source>
        <strain evidence="2">4</strain>
        <tissue evidence="2">Leaf</tissue>
    </source>
</reference>
<organism evidence="2 3">
    <name type="scientific">Gossypium laxum</name>
    <dbReference type="NCBI Taxonomy" id="34288"/>
    <lineage>
        <taxon>Eukaryota</taxon>
        <taxon>Viridiplantae</taxon>
        <taxon>Streptophyta</taxon>
        <taxon>Embryophyta</taxon>
        <taxon>Tracheophyta</taxon>
        <taxon>Spermatophyta</taxon>
        <taxon>Magnoliopsida</taxon>
        <taxon>eudicotyledons</taxon>
        <taxon>Gunneridae</taxon>
        <taxon>Pentapetalae</taxon>
        <taxon>rosids</taxon>
        <taxon>malvids</taxon>
        <taxon>Malvales</taxon>
        <taxon>Malvaceae</taxon>
        <taxon>Malvoideae</taxon>
        <taxon>Gossypium</taxon>
    </lineage>
</organism>
<accession>A0A7J9B5B0</accession>
<keyword evidence="1" id="KW-0472">Membrane</keyword>
<name>A0A7J9B5B0_9ROSI</name>
<evidence type="ECO:0000256" key="1">
    <source>
        <dbReference type="SAM" id="Phobius"/>
    </source>
</evidence>
<feature type="non-terminal residue" evidence="2">
    <location>
        <position position="1"/>
    </location>
</feature>
<gene>
    <name evidence="2" type="ORF">Golax_000022</name>
</gene>
<dbReference type="EMBL" id="JABEZV010449915">
    <property type="protein sequence ID" value="MBA0731527.1"/>
    <property type="molecule type" value="Genomic_DNA"/>
</dbReference>
<comment type="caution">
    <text evidence="2">The sequence shown here is derived from an EMBL/GenBank/DDBJ whole genome shotgun (WGS) entry which is preliminary data.</text>
</comment>
<keyword evidence="1" id="KW-0812">Transmembrane</keyword>
<dbReference type="AlphaFoldDB" id="A0A7J9B5B0"/>
<evidence type="ECO:0000313" key="3">
    <source>
        <dbReference type="Proteomes" id="UP000593574"/>
    </source>
</evidence>
<proteinExistence type="predicted"/>
<feature type="transmembrane region" description="Helical" evidence="1">
    <location>
        <begin position="20"/>
        <end position="37"/>
    </location>
</feature>
<sequence>MPLGKPYQYEGKRCSSPLERFVSFITLHIMKLIFKGARKAKIVRMRKLKMRGIIWFLKRRMMI</sequence>
<dbReference type="Proteomes" id="UP000593574">
    <property type="component" value="Unassembled WGS sequence"/>
</dbReference>
<protein>
    <submittedName>
        <fullName evidence="2">Uncharacterized protein</fullName>
    </submittedName>
</protein>
<keyword evidence="3" id="KW-1185">Reference proteome</keyword>